<protein>
    <submittedName>
        <fullName evidence="2">Glycosyltransferase</fullName>
        <ecNumber evidence="2">2.4.-.-</ecNumber>
    </submittedName>
</protein>
<dbReference type="InterPro" id="IPR001296">
    <property type="entry name" value="Glyco_trans_1"/>
</dbReference>
<evidence type="ECO:0000313" key="2">
    <source>
        <dbReference type="EMBL" id="MFD1800521.1"/>
    </source>
</evidence>
<name>A0ABW4NRV1_9LACT</name>
<feature type="domain" description="Glycosyl transferase family 1" evidence="1">
    <location>
        <begin position="215"/>
        <end position="371"/>
    </location>
</feature>
<reference evidence="3" key="1">
    <citation type="journal article" date="2019" name="Int. J. Syst. Evol. Microbiol.">
        <title>The Global Catalogue of Microorganisms (GCM) 10K type strain sequencing project: providing services to taxonomists for standard genome sequencing and annotation.</title>
        <authorList>
            <consortium name="The Broad Institute Genomics Platform"/>
            <consortium name="The Broad Institute Genome Sequencing Center for Infectious Disease"/>
            <person name="Wu L."/>
            <person name="Ma J."/>
        </authorList>
    </citation>
    <scope>NUCLEOTIDE SEQUENCE [LARGE SCALE GENOMIC DNA]</scope>
    <source>
        <strain evidence="3">KCTC 42143</strain>
    </source>
</reference>
<dbReference type="PANTHER" id="PTHR12526:SF630">
    <property type="entry name" value="GLYCOSYLTRANSFERASE"/>
    <property type="match status" value="1"/>
</dbReference>
<dbReference type="Proteomes" id="UP001597285">
    <property type="component" value="Unassembled WGS sequence"/>
</dbReference>
<keyword evidence="2" id="KW-0328">Glycosyltransferase</keyword>
<dbReference type="Gene3D" id="3.40.50.2000">
    <property type="entry name" value="Glycogen Phosphorylase B"/>
    <property type="match status" value="2"/>
</dbReference>
<keyword evidence="3" id="KW-1185">Reference proteome</keyword>
<dbReference type="CDD" id="cd03811">
    <property type="entry name" value="GT4_GT28_WabH-like"/>
    <property type="match status" value="1"/>
</dbReference>
<dbReference type="SUPFAM" id="SSF53756">
    <property type="entry name" value="UDP-Glycosyltransferase/glycogen phosphorylase"/>
    <property type="match status" value="1"/>
</dbReference>
<dbReference type="EC" id="2.4.-.-" evidence="2"/>
<proteinExistence type="predicted"/>
<dbReference type="PANTHER" id="PTHR12526">
    <property type="entry name" value="GLYCOSYLTRANSFERASE"/>
    <property type="match status" value="1"/>
</dbReference>
<gene>
    <name evidence="2" type="ORF">ACFSBK_11740</name>
</gene>
<keyword evidence="2" id="KW-0808">Transferase</keyword>
<dbReference type="Pfam" id="PF00534">
    <property type="entry name" value="Glycos_transf_1"/>
    <property type="match status" value="1"/>
</dbReference>
<dbReference type="RefSeq" id="WP_058918721.1">
    <property type="nucleotide sequence ID" value="NZ_JBHSQC010000002.1"/>
</dbReference>
<organism evidence="2 3">
    <name type="scientific">Carnobacterium antarcticum</name>
    <dbReference type="NCBI Taxonomy" id="2126436"/>
    <lineage>
        <taxon>Bacteria</taxon>
        <taxon>Bacillati</taxon>
        <taxon>Bacillota</taxon>
        <taxon>Bacilli</taxon>
        <taxon>Lactobacillales</taxon>
        <taxon>Carnobacteriaceae</taxon>
        <taxon>Carnobacterium</taxon>
    </lineage>
</organism>
<dbReference type="EMBL" id="JBHUFF010000022">
    <property type="protein sequence ID" value="MFD1800521.1"/>
    <property type="molecule type" value="Genomic_DNA"/>
</dbReference>
<evidence type="ECO:0000259" key="1">
    <source>
        <dbReference type="Pfam" id="PF00534"/>
    </source>
</evidence>
<comment type="caution">
    <text evidence="2">The sequence shown here is derived from an EMBL/GenBank/DDBJ whole genome shotgun (WGS) entry which is preliminary data.</text>
</comment>
<evidence type="ECO:0000313" key="3">
    <source>
        <dbReference type="Proteomes" id="UP001597285"/>
    </source>
</evidence>
<accession>A0ABW4NRV1</accession>
<dbReference type="GO" id="GO:0016757">
    <property type="term" value="F:glycosyltransferase activity"/>
    <property type="evidence" value="ECO:0007669"/>
    <property type="project" value="UniProtKB-KW"/>
</dbReference>
<sequence length="386" mass="44284">MKSVVFVIRTLTNGGVEHSFIRLINELKDYEITVVFAEDDKTLLPLIKNKAAYVYLTDKGMGIRDKVYLTQSFKNKKPYLFLKASFLTAHARITKNTDLLTKFLLRPYKIEEKEFDLAIAYDGGTKSTTPFVVEKIKAAKKVMWVHEDYTKLSPSEKKEGHKLFLHFDQIFCVSQGAKERFDEVYPELKAKTDVFYSIFNSQEFIQKAQQSVSDFQYEGTKILTVGRLSEEKGQEFLPEAAAKLKKSGYSFKWFLIGEGRIKGKLEKQIKKHGVEDSLILLGAKENPYPYYKECDIYVQPSKHEGYCLTMAEAISFGKPVVATNFLTAKEFITHGKDGLITEMNATAIYETIKQVLDNPDLKLQLTRNCEKKSFNTVTEMQKFYAL</sequence>